<dbReference type="InterPro" id="IPR011146">
    <property type="entry name" value="HIT-like"/>
</dbReference>
<accession>A0ABU0M063</accession>
<evidence type="ECO:0000313" key="3">
    <source>
        <dbReference type="EMBL" id="MDQ0514340.1"/>
    </source>
</evidence>
<comment type="caution">
    <text evidence="3">The sequence shown here is derived from an EMBL/GenBank/DDBJ whole genome shotgun (WGS) entry which is preliminary data.</text>
</comment>
<dbReference type="Pfam" id="PF01230">
    <property type="entry name" value="HIT"/>
    <property type="match status" value="1"/>
</dbReference>
<reference evidence="3" key="1">
    <citation type="submission" date="2023-07" db="EMBL/GenBank/DDBJ databases">
        <title>Genomic Encyclopedia of Type Strains, Phase IV (KMG-IV): sequencing the most valuable type-strain genomes for metagenomic binning, comparative biology and taxonomic classification.</title>
        <authorList>
            <person name="Goeker M."/>
        </authorList>
    </citation>
    <scope>NUCLEOTIDE SEQUENCE [LARGE SCALE GENOMIC DNA]</scope>
    <source>
        <strain evidence="3">DSM 21204</strain>
    </source>
</reference>
<dbReference type="PANTHER" id="PTHR46648:SF1">
    <property type="entry name" value="ADENOSINE 5'-MONOPHOSPHORAMIDASE HNT1"/>
    <property type="match status" value="1"/>
</dbReference>
<dbReference type="PRINTS" id="PR00332">
    <property type="entry name" value="HISTRIAD"/>
</dbReference>
<organism evidence="3 4">
    <name type="scientific">Mycoplasmoides fastidiosum</name>
    <dbReference type="NCBI Taxonomy" id="92758"/>
    <lineage>
        <taxon>Bacteria</taxon>
        <taxon>Bacillati</taxon>
        <taxon>Mycoplasmatota</taxon>
        <taxon>Mycoplasmoidales</taxon>
        <taxon>Mycoplasmoidaceae</taxon>
        <taxon>Mycoplasmoides</taxon>
    </lineage>
</organism>
<protein>
    <submittedName>
        <fullName evidence="3">Histidine triad (HIT) family protein</fullName>
    </submittedName>
</protein>
<dbReference type="EMBL" id="JAUSWO010000001">
    <property type="protein sequence ID" value="MDQ0514340.1"/>
    <property type="molecule type" value="Genomic_DNA"/>
</dbReference>
<dbReference type="PROSITE" id="PS00892">
    <property type="entry name" value="HIT_1"/>
    <property type="match status" value="1"/>
</dbReference>
<dbReference type="SUPFAM" id="SSF54197">
    <property type="entry name" value="HIT-like"/>
    <property type="match status" value="1"/>
</dbReference>
<gene>
    <name evidence="3" type="ORF">J2Z62_000778</name>
</gene>
<dbReference type="Gene3D" id="3.30.428.10">
    <property type="entry name" value="HIT-like"/>
    <property type="match status" value="1"/>
</dbReference>
<dbReference type="PANTHER" id="PTHR46648">
    <property type="entry name" value="HIT FAMILY PROTEIN 1"/>
    <property type="match status" value="1"/>
</dbReference>
<evidence type="ECO:0000313" key="4">
    <source>
        <dbReference type="Proteomes" id="UP001240643"/>
    </source>
</evidence>
<dbReference type="PROSITE" id="PS51084">
    <property type="entry name" value="HIT_2"/>
    <property type="match status" value="1"/>
</dbReference>
<evidence type="ECO:0000256" key="1">
    <source>
        <dbReference type="PROSITE-ProRule" id="PRU00464"/>
    </source>
</evidence>
<name>A0ABU0M063_9BACT</name>
<dbReference type="InterPro" id="IPR001310">
    <property type="entry name" value="Histidine_triad_HIT"/>
</dbReference>
<feature type="short sequence motif" description="Histidine triad motif" evidence="1">
    <location>
        <begin position="104"/>
        <end position="108"/>
    </location>
</feature>
<dbReference type="InterPro" id="IPR019808">
    <property type="entry name" value="Histidine_triad_CS"/>
</dbReference>
<dbReference type="RefSeq" id="WP_256547783.1">
    <property type="nucleotide sequence ID" value="NZ_CP101809.1"/>
</dbReference>
<dbReference type="InterPro" id="IPR036265">
    <property type="entry name" value="HIT-like_sf"/>
</dbReference>
<keyword evidence="4" id="KW-1185">Reference proteome</keyword>
<dbReference type="Proteomes" id="UP001240643">
    <property type="component" value="Unassembled WGS sequence"/>
</dbReference>
<feature type="domain" description="HIT" evidence="2">
    <location>
        <begin position="11"/>
        <end position="119"/>
    </location>
</feature>
<sequence>MNPTHHDSNCLFCKLVNHEIPSYQLLESEFGISILDIFPAAPGHALVLPKHHYPHLLATPDSVLADLTLLAKKTAQVLADTLVDIQGFNYVSNQAEIAGQTIFHTHIHIIPKYHQATGYLFQHHHDPKQTIDIPGIHQQLLEKIKSLKP</sequence>
<evidence type="ECO:0000259" key="2">
    <source>
        <dbReference type="PROSITE" id="PS51084"/>
    </source>
</evidence>
<proteinExistence type="predicted"/>